<feature type="transmembrane region" description="Helical" evidence="1">
    <location>
        <begin position="242"/>
        <end position="261"/>
    </location>
</feature>
<keyword evidence="1" id="KW-0769">Symport</keyword>
<keyword evidence="1" id="KW-0739">Sodium transport</keyword>
<protein>
    <recommendedName>
        <fullName evidence="1 2">Sodium/glutamate symporter</fullName>
    </recommendedName>
</protein>
<feature type="transmembrane region" description="Helical" evidence="1">
    <location>
        <begin position="302"/>
        <end position="323"/>
    </location>
</feature>
<gene>
    <name evidence="3" type="primary">gltS</name>
    <name evidence="3" type="ORF">C4N18_08295</name>
</gene>
<accession>A0ABN5JH82</accession>
<dbReference type="Pfam" id="PF03616">
    <property type="entry name" value="Glt_symporter"/>
    <property type="match status" value="1"/>
</dbReference>
<dbReference type="GeneID" id="77467989"/>
<keyword evidence="1" id="KW-0472">Membrane</keyword>
<comment type="similarity">
    <text evidence="1">Belongs to the glutamate:Na(+) symporter (ESS) (TC 2.A.27) family.</text>
</comment>
<keyword evidence="1" id="KW-1133">Transmembrane helix</keyword>
<dbReference type="EMBL" id="CP028103">
    <property type="protein sequence ID" value="AVQ31212.1"/>
    <property type="molecule type" value="Genomic_DNA"/>
</dbReference>
<organism evidence="3 4">
    <name type="scientific">Fusobacterium varium ATCC 27725</name>
    <dbReference type="NCBI Taxonomy" id="469618"/>
    <lineage>
        <taxon>Bacteria</taxon>
        <taxon>Fusobacteriati</taxon>
        <taxon>Fusobacteriota</taxon>
        <taxon>Fusobacteriia</taxon>
        <taxon>Fusobacteriales</taxon>
        <taxon>Fusobacteriaceae</taxon>
        <taxon>Fusobacterium</taxon>
    </lineage>
</organism>
<dbReference type="HAMAP" id="MF_02062">
    <property type="entry name" value="GltS"/>
    <property type="match status" value="1"/>
</dbReference>
<feature type="transmembrane region" description="Helical" evidence="1">
    <location>
        <begin position="216"/>
        <end position="236"/>
    </location>
</feature>
<dbReference type="Proteomes" id="UP000241238">
    <property type="component" value="Chromosome"/>
</dbReference>
<keyword evidence="4" id="KW-1185">Reference proteome</keyword>
<feature type="transmembrane region" description="Helical" evidence="1">
    <location>
        <begin position="63"/>
        <end position="83"/>
    </location>
</feature>
<feature type="transmembrane region" description="Helical" evidence="1">
    <location>
        <begin position="6"/>
        <end position="24"/>
    </location>
</feature>
<proteinExistence type="inferred from homology"/>
<feature type="transmembrane region" description="Helical" evidence="1">
    <location>
        <begin position="95"/>
        <end position="117"/>
    </location>
</feature>
<feature type="transmembrane region" description="Helical" evidence="1">
    <location>
        <begin position="368"/>
        <end position="396"/>
    </location>
</feature>
<name>A0ABN5JH82_FUSVA</name>
<comment type="subcellular location">
    <subcellularLocation>
        <location evidence="1">Cell membrane</location>
        <topology evidence="1">Multi-pass membrane protein</topology>
    </subcellularLocation>
</comment>
<feature type="transmembrane region" description="Helical" evidence="1">
    <location>
        <begin position="335"/>
        <end position="356"/>
    </location>
</feature>
<evidence type="ECO:0000313" key="4">
    <source>
        <dbReference type="Proteomes" id="UP000241238"/>
    </source>
</evidence>
<reference evidence="4" key="1">
    <citation type="journal article" date="2018" name="MSphere">
        <title>Fusobacterium Genomics Using MinION and Illumina Sequencing Enables Genome Completion and Correction.</title>
        <authorList>
            <person name="Todd S.M."/>
            <person name="Settlage R.E."/>
            <person name="Lahmers K.K."/>
            <person name="Slade D.J."/>
        </authorList>
    </citation>
    <scope>NUCLEOTIDE SEQUENCE [LARGE SCALE GENOMIC DNA]</scope>
    <source>
        <strain evidence="4">ATCC 27725</strain>
    </source>
</reference>
<dbReference type="RefSeq" id="WP_005947032.1">
    <property type="nucleotide sequence ID" value="NZ_CP028103.1"/>
</dbReference>
<dbReference type="PANTHER" id="PTHR36178">
    <property type="entry name" value="SLR0625 PROTEIN"/>
    <property type="match status" value="1"/>
</dbReference>
<evidence type="ECO:0000256" key="1">
    <source>
        <dbReference type="HAMAP-Rule" id="MF_02062"/>
    </source>
</evidence>
<keyword evidence="1" id="KW-0915">Sodium</keyword>
<evidence type="ECO:0000313" key="3">
    <source>
        <dbReference type="EMBL" id="AVQ31212.1"/>
    </source>
</evidence>
<keyword evidence="1" id="KW-0813">Transport</keyword>
<dbReference type="NCBIfam" id="TIGR00210">
    <property type="entry name" value="gltS"/>
    <property type="match status" value="1"/>
</dbReference>
<comment type="function">
    <text evidence="1">Catalyzes the sodium-dependent transport of glutamate.</text>
</comment>
<keyword evidence="1" id="KW-1003">Cell membrane</keyword>
<feature type="transmembrane region" description="Helical" evidence="1">
    <location>
        <begin position="273"/>
        <end position="296"/>
    </location>
</feature>
<keyword evidence="1" id="KW-0029">Amino-acid transport</keyword>
<dbReference type="PANTHER" id="PTHR36178:SF1">
    <property type="entry name" value="SODIUM_GLUTAMATE SYMPORTER"/>
    <property type="match status" value="1"/>
</dbReference>
<sequence length="397" mass="42697">MVIDLNLFLTTALAVIVLLVGDYVKKRAEILRKFCIPIPVIGGLLFTILVSIGYSTGLFTFKFNFALSDVFMLAFYSSIGFTASYKLLKKGGPKVIKFLIVSIIVVILQNLLGVYLAKLLGLNPLVGLATASIPMTGGHGTSAAFAPVLEEAGLQNALTITLAAATFGLVAGSLTGGPIGKFLIEKYKLLTGKAAEKVEGIEDIEKGNEKLDEKRIYSAVYQLLVSMALGSIISMLLKKTGLTFPASVGAMIAAAIIRNIADYSTWLKIKENEIRIIGDISLILFLAFSMMSLKLWQLTDLAVPMIILLIAQTILMGLCAVFLTYKVMGKNYEAAMMAVGHCGFGLGAVPTAMANMQSIEEKYGPAPTAFFILPLVGSLFINFFNSAIIVAFINIYK</sequence>
<keyword evidence="1" id="KW-0406">Ion transport</keyword>
<feature type="transmembrane region" description="Helical" evidence="1">
    <location>
        <begin position="36"/>
        <end position="57"/>
    </location>
</feature>
<feature type="transmembrane region" description="Helical" evidence="1">
    <location>
        <begin position="157"/>
        <end position="179"/>
    </location>
</feature>
<evidence type="ECO:0000256" key="2">
    <source>
        <dbReference type="NCBIfam" id="TIGR00210"/>
    </source>
</evidence>
<keyword evidence="1" id="KW-0812">Transmembrane</keyword>
<dbReference type="InterPro" id="IPR004445">
    <property type="entry name" value="GltS"/>
</dbReference>